<dbReference type="PANTHER" id="PTHR44169:SF6">
    <property type="entry name" value="NADPH-DEPENDENT 1-ACYLDIHYDROXYACETONE PHOSPHATE REDUCTASE"/>
    <property type="match status" value="1"/>
</dbReference>
<evidence type="ECO:0000313" key="6">
    <source>
        <dbReference type="Proteomes" id="UP001174694"/>
    </source>
</evidence>
<name>A0AA38R0X8_9PEZI</name>
<dbReference type="SUPFAM" id="SSF51735">
    <property type="entry name" value="NAD(P)-binding Rossmann-fold domains"/>
    <property type="match status" value="1"/>
</dbReference>
<protein>
    <submittedName>
        <fullName evidence="5">NAD(P)-binding protein</fullName>
    </submittedName>
</protein>
<comment type="similarity">
    <text evidence="1 3">Belongs to the short-chain dehydrogenases/reductases (SDR) family.</text>
</comment>
<dbReference type="InterPro" id="IPR002347">
    <property type="entry name" value="SDR_fam"/>
</dbReference>
<dbReference type="CDD" id="cd05374">
    <property type="entry name" value="17beta-HSD-like_SDR_c"/>
    <property type="match status" value="1"/>
</dbReference>
<dbReference type="GO" id="GO:0000140">
    <property type="term" value="F:acylglycerone-phosphate reductase (NADP+) activity"/>
    <property type="evidence" value="ECO:0007669"/>
    <property type="project" value="TreeGrafter"/>
</dbReference>
<evidence type="ECO:0000256" key="2">
    <source>
        <dbReference type="ARBA" id="ARBA00023002"/>
    </source>
</evidence>
<accession>A0AA38R0X8</accession>
<reference evidence="5" key="1">
    <citation type="submission" date="2022-07" db="EMBL/GenBank/DDBJ databases">
        <title>Fungi with potential for degradation of polypropylene.</title>
        <authorList>
            <person name="Gostincar C."/>
        </authorList>
    </citation>
    <scope>NUCLEOTIDE SEQUENCE</scope>
    <source>
        <strain evidence="5">EXF-13308</strain>
    </source>
</reference>
<dbReference type="Gene3D" id="3.40.50.720">
    <property type="entry name" value="NAD(P)-binding Rossmann-like Domain"/>
    <property type="match status" value="1"/>
</dbReference>
<keyword evidence="6" id="KW-1185">Reference proteome</keyword>
<dbReference type="GO" id="GO:0004806">
    <property type="term" value="F:triacylglycerol lipase activity"/>
    <property type="evidence" value="ECO:0007669"/>
    <property type="project" value="TreeGrafter"/>
</dbReference>
<feature type="domain" description="Ketoreductase" evidence="4">
    <location>
        <begin position="8"/>
        <end position="187"/>
    </location>
</feature>
<dbReference type="AlphaFoldDB" id="A0AA38R0X8"/>
<comment type="caution">
    <text evidence="5">The sequence shown here is derived from an EMBL/GenBank/DDBJ whole genome shotgun (WGS) entry which is preliminary data.</text>
</comment>
<dbReference type="FunFam" id="3.40.50.720:FF:000261">
    <property type="entry name" value="NADPH-dependent 1-acyldihydroxyacetone phosphate reductase"/>
    <property type="match status" value="1"/>
</dbReference>
<evidence type="ECO:0000259" key="4">
    <source>
        <dbReference type="SMART" id="SM00822"/>
    </source>
</evidence>
<gene>
    <name evidence="5" type="ORF">NKR23_g11896</name>
</gene>
<dbReference type="Proteomes" id="UP001174694">
    <property type="component" value="Unassembled WGS sequence"/>
</dbReference>
<dbReference type="PRINTS" id="PR00081">
    <property type="entry name" value="GDHRDH"/>
</dbReference>
<dbReference type="InterPro" id="IPR057326">
    <property type="entry name" value="KR_dom"/>
</dbReference>
<dbReference type="PANTHER" id="PTHR44169">
    <property type="entry name" value="NADPH-DEPENDENT 1-ACYLDIHYDROXYACETONE PHOSPHATE REDUCTASE"/>
    <property type="match status" value="1"/>
</dbReference>
<dbReference type="PRINTS" id="PR00080">
    <property type="entry name" value="SDRFAMILY"/>
</dbReference>
<keyword evidence="2" id="KW-0560">Oxidoreductase</keyword>
<dbReference type="Pfam" id="PF00106">
    <property type="entry name" value="adh_short"/>
    <property type="match status" value="1"/>
</dbReference>
<dbReference type="GO" id="GO:0005811">
    <property type="term" value="C:lipid droplet"/>
    <property type="evidence" value="ECO:0007669"/>
    <property type="project" value="TreeGrafter"/>
</dbReference>
<dbReference type="SMART" id="SM00822">
    <property type="entry name" value="PKS_KR"/>
    <property type="match status" value="1"/>
</dbReference>
<dbReference type="GO" id="GO:0006654">
    <property type="term" value="P:phosphatidic acid biosynthetic process"/>
    <property type="evidence" value="ECO:0007669"/>
    <property type="project" value="TreeGrafter"/>
</dbReference>
<sequence length="310" mass="34033">MSSKLGQKTVLITGCTPGGIGYEMCLAFKAKGFHVIATARNTAVMETLAGEGMTCLPLDVTDEDSVMACQKDVTKLTGGTLDILVNNAGRTHTVPATDLSIPDVRQTFEVNVFGVMRMVSAFVPLLIPTKGLIINISSTSSLVPYVFGSAYTASKGTVNSYSRTLRQELRPFGVRVMVAMTGAVKSNITQLPRSLPEGSLYEVVEDIYQWRLTFSKKTASMPPSEYARKLVDDALRPEWPIFFRSWLGRPDWHFHGGMAGLVWAASVVGEWMTDIILYRVMKMPILENLLKQEEKGIKVASGSVDKVKVK</sequence>
<dbReference type="InterPro" id="IPR036291">
    <property type="entry name" value="NAD(P)-bd_dom_sf"/>
</dbReference>
<dbReference type="EMBL" id="JANBVO010000073">
    <property type="protein sequence ID" value="KAJ9131061.1"/>
    <property type="molecule type" value="Genomic_DNA"/>
</dbReference>
<evidence type="ECO:0000256" key="1">
    <source>
        <dbReference type="ARBA" id="ARBA00006484"/>
    </source>
</evidence>
<proteinExistence type="inferred from homology"/>
<evidence type="ECO:0000313" key="5">
    <source>
        <dbReference type="EMBL" id="KAJ9131061.1"/>
    </source>
</evidence>
<dbReference type="GO" id="GO:0019433">
    <property type="term" value="P:triglyceride catabolic process"/>
    <property type="evidence" value="ECO:0007669"/>
    <property type="project" value="TreeGrafter"/>
</dbReference>
<evidence type="ECO:0000256" key="3">
    <source>
        <dbReference type="RuleBase" id="RU000363"/>
    </source>
</evidence>
<dbReference type="GO" id="GO:0005783">
    <property type="term" value="C:endoplasmic reticulum"/>
    <property type="evidence" value="ECO:0007669"/>
    <property type="project" value="TreeGrafter"/>
</dbReference>
<organism evidence="5 6">
    <name type="scientific">Pleurostoma richardsiae</name>
    <dbReference type="NCBI Taxonomy" id="41990"/>
    <lineage>
        <taxon>Eukaryota</taxon>
        <taxon>Fungi</taxon>
        <taxon>Dikarya</taxon>
        <taxon>Ascomycota</taxon>
        <taxon>Pezizomycotina</taxon>
        <taxon>Sordariomycetes</taxon>
        <taxon>Sordariomycetidae</taxon>
        <taxon>Calosphaeriales</taxon>
        <taxon>Pleurostomataceae</taxon>
        <taxon>Pleurostoma</taxon>
    </lineage>
</organism>